<keyword evidence="3" id="KW-1185">Reference proteome</keyword>
<name>A0A392VWU3_9FABA</name>
<protein>
    <submittedName>
        <fullName evidence="2">Uncharacterized protein</fullName>
    </submittedName>
</protein>
<evidence type="ECO:0000313" key="3">
    <source>
        <dbReference type="Proteomes" id="UP000265520"/>
    </source>
</evidence>
<evidence type="ECO:0000256" key="1">
    <source>
        <dbReference type="SAM" id="MobiDB-lite"/>
    </source>
</evidence>
<dbReference type="EMBL" id="LXQA011313131">
    <property type="protein sequence ID" value="MCI92868.1"/>
    <property type="molecule type" value="Genomic_DNA"/>
</dbReference>
<feature type="compositionally biased region" description="Acidic residues" evidence="1">
    <location>
        <begin position="60"/>
        <end position="69"/>
    </location>
</feature>
<proteinExistence type="predicted"/>
<feature type="non-terminal residue" evidence="2">
    <location>
        <position position="1"/>
    </location>
</feature>
<feature type="compositionally biased region" description="Polar residues" evidence="1">
    <location>
        <begin position="14"/>
        <end position="26"/>
    </location>
</feature>
<feature type="compositionally biased region" description="Polar residues" evidence="1">
    <location>
        <begin position="44"/>
        <end position="54"/>
    </location>
</feature>
<reference evidence="2 3" key="1">
    <citation type="journal article" date="2018" name="Front. Plant Sci.">
        <title>Red Clover (Trifolium pratense) and Zigzag Clover (T. medium) - A Picture of Genomic Similarities and Differences.</title>
        <authorList>
            <person name="Dluhosova J."/>
            <person name="Istvanek J."/>
            <person name="Nedelnik J."/>
            <person name="Repkova J."/>
        </authorList>
    </citation>
    <scope>NUCLEOTIDE SEQUENCE [LARGE SCALE GENOMIC DNA]</scope>
    <source>
        <strain evidence="3">cv. 10/8</strain>
        <tissue evidence="2">Leaf</tissue>
    </source>
</reference>
<dbReference type="AlphaFoldDB" id="A0A392VWU3"/>
<comment type="caution">
    <text evidence="2">The sequence shown here is derived from an EMBL/GenBank/DDBJ whole genome shotgun (WGS) entry which is preliminary data.</text>
</comment>
<feature type="region of interest" description="Disordered" evidence="1">
    <location>
        <begin position="1"/>
        <end position="69"/>
    </location>
</feature>
<accession>A0A392VWU3</accession>
<organism evidence="2 3">
    <name type="scientific">Trifolium medium</name>
    <dbReference type="NCBI Taxonomy" id="97028"/>
    <lineage>
        <taxon>Eukaryota</taxon>
        <taxon>Viridiplantae</taxon>
        <taxon>Streptophyta</taxon>
        <taxon>Embryophyta</taxon>
        <taxon>Tracheophyta</taxon>
        <taxon>Spermatophyta</taxon>
        <taxon>Magnoliopsida</taxon>
        <taxon>eudicotyledons</taxon>
        <taxon>Gunneridae</taxon>
        <taxon>Pentapetalae</taxon>
        <taxon>rosids</taxon>
        <taxon>fabids</taxon>
        <taxon>Fabales</taxon>
        <taxon>Fabaceae</taxon>
        <taxon>Papilionoideae</taxon>
        <taxon>50 kb inversion clade</taxon>
        <taxon>NPAAA clade</taxon>
        <taxon>Hologalegina</taxon>
        <taxon>IRL clade</taxon>
        <taxon>Trifolieae</taxon>
        <taxon>Trifolium</taxon>
    </lineage>
</organism>
<evidence type="ECO:0000313" key="2">
    <source>
        <dbReference type="EMBL" id="MCI92868.1"/>
    </source>
</evidence>
<dbReference type="Proteomes" id="UP000265520">
    <property type="component" value="Unassembled WGS sequence"/>
</dbReference>
<sequence length="69" mass="6731">SAGGTAGSTKESESGTCSPVWQSSVGEKSVVVPSPSYNAAHIDSQPSLAQNPNTGADGGCEVEPDAAPA</sequence>
<feature type="non-terminal residue" evidence="2">
    <location>
        <position position="69"/>
    </location>
</feature>